<keyword evidence="1" id="KW-1133">Transmembrane helix</keyword>
<proteinExistence type="predicted"/>
<comment type="caution">
    <text evidence="2">The sequence shown here is derived from an EMBL/GenBank/DDBJ whole genome shotgun (WGS) entry which is preliminary data.</text>
</comment>
<dbReference type="Proteomes" id="UP000446866">
    <property type="component" value="Unassembled WGS sequence"/>
</dbReference>
<accession>A0A845QGD5</accession>
<sequence length="121" mass="13209">MFEKLKITKDTIVKIITLLLIASVFLLTMSVLTDDNDSRKQVTDDDGATETMLCSFLSEIKGVGDVNVMMEYDENRAVTGVIVTAEGASDPVVKNDIVKGVATLFDLPVSSVMVFEKSQED</sequence>
<name>A0A845QGD5_9FIRM</name>
<reference evidence="2 3" key="1">
    <citation type="submission" date="2018-08" db="EMBL/GenBank/DDBJ databases">
        <title>Murine metabolic-syndrome-specific gut microbial biobank.</title>
        <authorList>
            <person name="Liu C."/>
        </authorList>
    </citation>
    <scope>NUCLEOTIDE SEQUENCE [LARGE SCALE GENOMIC DNA]</scope>
    <source>
        <strain evidence="2 3">28</strain>
    </source>
</reference>
<keyword evidence="1" id="KW-0472">Membrane</keyword>
<feature type="transmembrane region" description="Helical" evidence="1">
    <location>
        <begin position="12"/>
        <end position="32"/>
    </location>
</feature>
<keyword evidence="3" id="KW-1185">Reference proteome</keyword>
<dbReference type="RefSeq" id="WP_160201421.1">
    <property type="nucleotide sequence ID" value="NZ_QXWK01000009.1"/>
</dbReference>
<dbReference type="AlphaFoldDB" id="A0A845QGD5"/>
<evidence type="ECO:0008006" key="4">
    <source>
        <dbReference type="Google" id="ProtNLM"/>
    </source>
</evidence>
<dbReference type="EMBL" id="QXWK01000009">
    <property type="protein sequence ID" value="NBH61142.1"/>
    <property type="molecule type" value="Genomic_DNA"/>
</dbReference>
<evidence type="ECO:0000313" key="3">
    <source>
        <dbReference type="Proteomes" id="UP000446866"/>
    </source>
</evidence>
<gene>
    <name evidence="2" type="ORF">D0435_05690</name>
</gene>
<evidence type="ECO:0000256" key="1">
    <source>
        <dbReference type="SAM" id="Phobius"/>
    </source>
</evidence>
<keyword evidence="1" id="KW-0812">Transmembrane</keyword>
<protein>
    <recommendedName>
        <fullName evidence="4">Stage III sporulation protein AG</fullName>
    </recommendedName>
</protein>
<evidence type="ECO:0000313" key="2">
    <source>
        <dbReference type="EMBL" id="NBH61142.1"/>
    </source>
</evidence>
<organism evidence="2 3">
    <name type="scientific">Anaerotruncus colihominis</name>
    <dbReference type="NCBI Taxonomy" id="169435"/>
    <lineage>
        <taxon>Bacteria</taxon>
        <taxon>Bacillati</taxon>
        <taxon>Bacillota</taxon>
        <taxon>Clostridia</taxon>
        <taxon>Eubacteriales</taxon>
        <taxon>Oscillospiraceae</taxon>
        <taxon>Anaerotruncus</taxon>
    </lineage>
</organism>